<feature type="region of interest" description="Disordered" evidence="1">
    <location>
        <begin position="13"/>
        <end position="43"/>
    </location>
</feature>
<name>A0A819BAC6_9BILA</name>
<evidence type="ECO:0000313" key="2">
    <source>
        <dbReference type="EMBL" id="CAF3797646.1"/>
    </source>
</evidence>
<comment type="caution">
    <text evidence="2">The sequence shown here is derived from an EMBL/GenBank/DDBJ whole genome shotgun (WGS) entry which is preliminary data.</text>
</comment>
<proteinExistence type="predicted"/>
<evidence type="ECO:0000313" key="3">
    <source>
        <dbReference type="Proteomes" id="UP000663874"/>
    </source>
</evidence>
<feature type="compositionally biased region" description="Low complexity" evidence="1">
    <location>
        <begin position="32"/>
        <end position="43"/>
    </location>
</feature>
<organism evidence="2 3">
    <name type="scientific">Rotaria sordida</name>
    <dbReference type="NCBI Taxonomy" id="392033"/>
    <lineage>
        <taxon>Eukaryota</taxon>
        <taxon>Metazoa</taxon>
        <taxon>Spiralia</taxon>
        <taxon>Gnathifera</taxon>
        <taxon>Rotifera</taxon>
        <taxon>Eurotatoria</taxon>
        <taxon>Bdelloidea</taxon>
        <taxon>Philodinida</taxon>
        <taxon>Philodinidae</taxon>
        <taxon>Rotaria</taxon>
    </lineage>
</organism>
<protein>
    <submittedName>
        <fullName evidence="2">Uncharacterized protein</fullName>
    </submittedName>
</protein>
<accession>A0A819BAC6</accession>
<sequence>MHQDAFVSIITSRQHHKNNSFKQQQKQEEGMATSTHASAGTASSSLQETLEVGWLDSHICEDGQHQQIKSYCQNISKFISKWNFFDSCDKFNDYIKNNPNVKLIMIMSGRFARQLLALVSPRENLHSVYVFTINIERTKEALGEEPKLKGVFNVENTLYDKLKNDLSELFWEEGKKLVASNHDQEARLYFDEAKRLVEHIQ</sequence>
<dbReference type="AlphaFoldDB" id="A0A819BAC6"/>
<reference evidence="2" key="1">
    <citation type="submission" date="2021-02" db="EMBL/GenBank/DDBJ databases">
        <authorList>
            <person name="Nowell W R."/>
        </authorList>
    </citation>
    <scope>NUCLEOTIDE SEQUENCE</scope>
</reference>
<dbReference type="EMBL" id="CAJOBE010002080">
    <property type="protein sequence ID" value="CAF3797646.1"/>
    <property type="molecule type" value="Genomic_DNA"/>
</dbReference>
<evidence type="ECO:0000256" key="1">
    <source>
        <dbReference type="SAM" id="MobiDB-lite"/>
    </source>
</evidence>
<dbReference type="Proteomes" id="UP000663874">
    <property type="component" value="Unassembled WGS sequence"/>
</dbReference>
<gene>
    <name evidence="2" type="ORF">FNK824_LOCUS14813</name>
</gene>